<dbReference type="InterPro" id="IPR036551">
    <property type="entry name" value="Flavin_trans-like"/>
</dbReference>
<dbReference type="GO" id="GO:0042538">
    <property type="term" value="P:hyperosmotic salinity response"/>
    <property type="evidence" value="ECO:0007669"/>
    <property type="project" value="UniProtKB-ARBA"/>
</dbReference>
<dbReference type="Pfam" id="PF02441">
    <property type="entry name" value="Flavoprotein"/>
    <property type="match status" value="1"/>
</dbReference>
<sequence length="444" mass="47392">MAKTALTPPASGSEVPRSGTPGDASGNKPQTDATGVSATDTASQKRGRGRPPKAKSDSSQIGAVSAKASTKPSGRPKRNVAQAVPSTSVAAAVKKRGRAKRSTVTAAVVTSATGEGSRKRGRPKKDDVAAATVPAETVVAPAKRRGRKPTVEVAAQPVRRTRKSISVAPVAANVGDLKKRTALLQKKVKEAAAKLKQAVTAIDEVQKLADGILTSDDVDFSVLFSNLKTLAAFDFDFRLGFLADPPSSAVTRKPRILLAASGSVASIKFSNLCHCFSEWAEVKAVASKSSLNFVDKPSLPQNVTLYTDEDEWSSWNKIGDPVLHIELRRWADVMIIAPLSANTLAKIAGGLCDNLLTCIVRAWDYSKPLFVAPAMNTLMWNNPFTERHLVLLDELGITLIPPIKKKLACGDYGNGAMAEPSLIYSTVRLFWESQARKQRDGTNI</sequence>
<proteinExistence type="inferred from homology"/>
<evidence type="ECO:0000256" key="1">
    <source>
        <dbReference type="ARBA" id="ARBA00001917"/>
    </source>
</evidence>
<dbReference type="AlphaFoldDB" id="A0A7G2E1C0"/>
<protein>
    <recommendedName>
        <fullName evidence="10">phosphopantothenoylcysteine decarboxylase</fullName>
        <ecNumber evidence="10">4.1.1.36</ecNumber>
    </recommendedName>
</protein>
<evidence type="ECO:0000256" key="6">
    <source>
        <dbReference type="ARBA" id="ARBA00022993"/>
    </source>
</evidence>
<evidence type="ECO:0000256" key="10">
    <source>
        <dbReference type="ARBA" id="ARBA00066422"/>
    </source>
</evidence>
<evidence type="ECO:0000256" key="9">
    <source>
        <dbReference type="ARBA" id="ARBA00060685"/>
    </source>
</evidence>
<keyword evidence="3" id="KW-0341">Growth regulation</keyword>
<evidence type="ECO:0000256" key="4">
    <source>
        <dbReference type="ARBA" id="ARBA00022643"/>
    </source>
</evidence>
<keyword evidence="4" id="KW-0285">Flavoprotein</keyword>
<evidence type="ECO:0000313" key="14">
    <source>
        <dbReference type="Proteomes" id="UP000516314"/>
    </source>
</evidence>
<dbReference type="Proteomes" id="UP000516314">
    <property type="component" value="Chromosome 1"/>
</dbReference>
<feature type="compositionally biased region" description="Polar residues" evidence="11">
    <location>
        <begin position="57"/>
        <end position="72"/>
    </location>
</feature>
<dbReference type="PANTHER" id="PTHR14359">
    <property type="entry name" value="HOMO-OLIGOMERIC FLAVIN CONTAINING CYS DECARBOXYLASE FAMILY"/>
    <property type="match status" value="1"/>
</dbReference>
<keyword evidence="5" id="KW-0210">Decarboxylase</keyword>
<accession>A0A7G2E1C0</accession>
<dbReference type="EMBL" id="LR881466">
    <property type="protein sequence ID" value="CAD5314965.1"/>
    <property type="molecule type" value="Genomic_DNA"/>
</dbReference>
<comment type="subunit">
    <text evidence="2">Homotrimer.</text>
</comment>
<dbReference type="InterPro" id="IPR017956">
    <property type="entry name" value="AT_hook_DNA-bd_motif"/>
</dbReference>
<dbReference type="SUPFAM" id="SSF52507">
    <property type="entry name" value="Homo-oligomeric flavin-containing Cys decarboxylases, HFCD"/>
    <property type="match status" value="1"/>
</dbReference>
<gene>
    <name evidence="13" type="ORF">AT9943_LOCUS3372</name>
</gene>
<evidence type="ECO:0000313" key="13">
    <source>
        <dbReference type="EMBL" id="CAD5314965.1"/>
    </source>
</evidence>
<name>A0A7G2E1C0_ARATH</name>
<feature type="compositionally biased region" description="Low complexity" evidence="11">
    <location>
        <begin position="102"/>
        <end position="113"/>
    </location>
</feature>
<dbReference type="GO" id="GO:0015937">
    <property type="term" value="P:coenzyme A biosynthetic process"/>
    <property type="evidence" value="ECO:0007669"/>
    <property type="project" value="UniProtKB-KW"/>
</dbReference>
<keyword evidence="5" id="KW-0456">Lyase</keyword>
<dbReference type="Gene3D" id="3.40.50.1950">
    <property type="entry name" value="Flavin prenyltransferase-like"/>
    <property type="match status" value="1"/>
</dbReference>
<evidence type="ECO:0000256" key="2">
    <source>
        <dbReference type="ARBA" id="ARBA00011233"/>
    </source>
</evidence>
<comment type="similarity">
    <text evidence="8">Belongs to the HFCD (homooligomeric flavin containing Cys decarboxylase) superfamily.</text>
</comment>
<dbReference type="InterPro" id="IPR003382">
    <property type="entry name" value="Flavoprotein"/>
</dbReference>
<evidence type="ECO:0000256" key="5">
    <source>
        <dbReference type="ARBA" id="ARBA00022793"/>
    </source>
</evidence>
<reference evidence="13 14" key="1">
    <citation type="submission" date="2020-09" db="EMBL/GenBank/DDBJ databases">
        <authorList>
            <person name="Ashkenazy H."/>
        </authorList>
    </citation>
    <scope>NUCLEOTIDE SEQUENCE [LARGE SCALE GENOMIC DNA]</scope>
    <source>
        <strain evidence="14">cv. Cdm-0</strain>
    </source>
</reference>
<evidence type="ECO:0000256" key="3">
    <source>
        <dbReference type="ARBA" id="ARBA00022604"/>
    </source>
</evidence>
<organism evidence="13 14">
    <name type="scientific">Arabidopsis thaliana</name>
    <name type="common">Mouse-ear cress</name>
    <dbReference type="NCBI Taxonomy" id="3702"/>
    <lineage>
        <taxon>Eukaryota</taxon>
        <taxon>Viridiplantae</taxon>
        <taxon>Streptophyta</taxon>
        <taxon>Embryophyta</taxon>
        <taxon>Tracheophyta</taxon>
        <taxon>Spermatophyta</taxon>
        <taxon>Magnoliopsida</taxon>
        <taxon>eudicotyledons</taxon>
        <taxon>Gunneridae</taxon>
        <taxon>Pentapetalae</taxon>
        <taxon>rosids</taxon>
        <taxon>malvids</taxon>
        <taxon>Brassicales</taxon>
        <taxon>Brassicaceae</taxon>
        <taxon>Camelineae</taxon>
        <taxon>Arabidopsis</taxon>
    </lineage>
</organism>
<evidence type="ECO:0000259" key="12">
    <source>
        <dbReference type="Pfam" id="PF02441"/>
    </source>
</evidence>
<dbReference type="EC" id="4.1.1.36" evidence="10"/>
<keyword evidence="6" id="KW-0173">Coenzyme A biosynthesis</keyword>
<keyword evidence="7" id="KW-0346">Stress response</keyword>
<dbReference type="GO" id="GO:0004633">
    <property type="term" value="F:phosphopantothenoylcysteine decarboxylase activity"/>
    <property type="evidence" value="ECO:0007669"/>
    <property type="project" value="UniProtKB-EC"/>
</dbReference>
<feature type="region of interest" description="Disordered" evidence="11">
    <location>
        <begin position="1"/>
        <end position="130"/>
    </location>
</feature>
<feature type="compositionally biased region" description="Polar residues" evidence="11">
    <location>
        <begin position="27"/>
        <end position="44"/>
    </location>
</feature>
<evidence type="ECO:0000256" key="8">
    <source>
        <dbReference type="ARBA" id="ARBA00038350"/>
    </source>
</evidence>
<evidence type="ECO:0000256" key="7">
    <source>
        <dbReference type="ARBA" id="ARBA00023016"/>
    </source>
</evidence>
<keyword evidence="4" id="KW-0288">FMN</keyword>
<dbReference type="FunFam" id="3.40.50.1950:FF:000004">
    <property type="entry name" value="Phosphopantothenoylcysteine decarboxylase"/>
    <property type="match status" value="1"/>
</dbReference>
<dbReference type="GO" id="GO:0003677">
    <property type="term" value="F:DNA binding"/>
    <property type="evidence" value="ECO:0007669"/>
    <property type="project" value="InterPro"/>
</dbReference>
<dbReference type="PANTHER" id="PTHR14359:SF6">
    <property type="entry name" value="PHOSPHOPANTOTHENOYLCYSTEINE DECARBOXYLASE"/>
    <property type="match status" value="1"/>
</dbReference>
<feature type="domain" description="Flavoprotein" evidence="12">
    <location>
        <begin position="255"/>
        <end position="424"/>
    </location>
</feature>
<comment type="cofactor">
    <cofactor evidence="1">
        <name>FMN</name>
        <dbReference type="ChEBI" id="CHEBI:58210"/>
    </cofactor>
</comment>
<evidence type="ECO:0000256" key="11">
    <source>
        <dbReference type="SAM" id="MobiDB-lite"/>
    </source>
</evidence>
<dbReference type="PRINTS" id="PR00929">
    <property type="entry name" value="ATHOOK"/>
</dbReference>
<dbReference type="SMART" id="SM00384">
    <property type="entry name" value="AT_hook"/>
    <property type="match status" value="4"/>
</dbReference>
<comment type="pathway">
    <text evidence="9">Cofactor biosynthesis; coenzyme A biosynthesis; CoA from (R)-pantothenate: step 3/5.</text>
</comment>